<reference evidence="2" key="1">
    <citation type="submission" date="2018-04" db="EMBL/GenBank/DDBJ databases">
        <title>Complete genome of Antarctic heterotrophic bacterium Hymenobacter nivis.</title>
        <authorList>
            <person name="Terashima M."/>
        </authorList>
    </citation>
    <scope>NUCLEOTIDE SEQUENCE [LARGE SCALE GENOMIC DNA]</scope>
    <source>
        <strain evidence="2">NBRC 111535</strain>
    </source>
</reference>
<name>A0A2Z3GX29_9BACT</name>
<evidence type="ECO:0000313" key="1">
    <source>
        <dbReference type="EMBL" id="AWM33914.1"/>
    </source>
</evidence>
<accession>A0A2Z3GX29</accession>
<gene>
    <name evidence="1" type="ORF">DDQ68_14610</name>
</gene>
<proteinExistence type="predicted"/>
<dbReference type="OrthoDB" id="870068at2"/>
<dbReference type="KEGG" id="hnv:DDQ68_14610"/>
<dbReference type="EMBL" id="CP029145">
    <property type="protein sequence ID" value="AWM33914.1"/>
    <property type="molecule type" value="Genomic_DNA"/>
</dbReference>
<organism evidence="1 2">
    <name type="scientific">Hymenobacter nivis</name>
    <dbReference type="NCBI Taxonomy" id="1850093"/>
    <lineage>
        <taxon>Bacteria</taxon>
        <taxon>Pseudomonadati</taxon>
        <taxon>Bacteroidota</taxon>
        <taxon>Cytophagia</taxon>
        <taxon>Cytophagales</taxon>
        <taxon>Hymenobacteraceae</taxon>
        <taxon>Hymenobacter</taxon>
    </lineage>
</organism>
<dbReference type="AlphaFoldDB" id="A0A2Z3GX29"/>
<evidence type="ECO:0008006" key="3">
    <source>
        <dbReference type="Google" id="ProtNLM"/>
    </source>
</evidence>
<dbReference type="Proteomes" id="UP000245999">
    <property type="component" value="Chromosome"/>
</dbReference>
<sequence length="75" mass="8494">MIRQAEAPRGTDEFAVLIVDDSILEKAHTDANELICPHWDHRQQRFVKGLNFVSLRYQAGDLALPVAAELVVEKH</sequence>
<evidence type="ECO:0000313" key="2">
    <source>
        <dbReference type="Proteomes" id="UP000245999"/>
    </source>
</evidence>
<protein>
    <recommendedName>
        <fullName evidence="3">Transposase IS701-like DDE domain-containing protein</fullName>
    </recommendedName>
</protein>
<keyword evidence="2" id="KW-1185">Reference proteome</keyword>